<dbReference type="GeneID" id="101856446"/>
<dbReference type="InterPro" id="IPR038564">
    <property type="entry name" value="Maf1_sf"/>
</dbReference>
<comment type="similarity">
    <text evidence="1 2">Belongs to the MAF1 family.</text>
</comment>
<keyword evidence="2" id="KW-0539">Nucleus</keyword>
<keyword evidence="2" id="KW-0678">Repressor</keyword>
<keyword evidence="3" id="KW-1185">Reference proteome</keyword>
<dbReference type="PANTHER" id="PTHR22504">
    <property type="entry name" value="REPRESSOR OF RNA POLYMERASE III TRANSCRIPTION MAF1"/>
    <property type="match status" value="1"/>
</dbReference>
<dbReference type="PIRSF" id="PIRSF037240">
    <property type="entry name" value="RNA_polIII_Trep_MAF1"/>
    <property type="match status" value="1"/>
</dbReference>
<dbReference type="Proteomes" id="UP000694888">
    <property type="component" value="Unplaced"/>
</dbReference>
<organism evidence="3 4">
    <name type="scientific">Aplysia californica</name>
    <name type="common">California sea hare</name>
    <dbReference type="NCBI Taxonomy" id="6500"/>
    <lineage>
        <taxon>Eukaryota</taxon>
        <taxon>Metazoa</taxon>
        <taxon>Spiralia</taxon>
        <taxon>Lophotrochozoa</taxon>
        <taxon>Mollusca</taxon>
        <taxon>Gastropoda</taxon>
        <taxon>Heterobranchia</taxon>
        <taxon>Euthyneura</taxon>
        <taxon>Tectipleura</taxon>
        <taxon>Aplysiida</taxon>
        <taxon>Aplysioidea</taxon>
        <taxon>Aplysiidae</taxon>
        <taxon>Aplysia</taxon>
    </lineage>
</organism>
<evidence type="ECO:0000313" key="3">
    <source>
        <dbReference type="Proteomes" id="UP000694888"/>
    </source>
</evidence>
<evidence type="ECO:0000256" key="2">
    <source>
        <dbReference type="PIRNR" id="PIRNR037240"/>
    </source>
</evidence>
<keyword evidence="2" id="KW-0805">Transcription regulation</keyword>
<comment type="subcellular location">
    <subcellularLocation>
        <location evidence="2">Nucleus</location>
    </subcellularLocation>
</comment>
<reference evidence="4" key="1">
    <citation type="submission" date="2025-08" db="UniProtKB">
        <authorList>
            <consortium name="RefSeq"/>
        </authorList>
    </citation>
    <scope>IDENTIFICATION</scope>
</reference>
<keyword evidence="2" id="KW-0804">Transcription</keyword>
<dbReference type="InterPro" id="IPR015257">
    <property type="entry name" value="Maf1"/>
</dbReference>
<name>A0ABM1A5I9_APLCA</name>
<comment type="function">
    <text evidence="2">Element of the TORC1 signaling pathway that acts as a mediator of diverse signals and that represses RNA polymerase III transcription. Inhibits the de novo assembly of TFIIIB onto DNA.</text>
</comment>
<accession>A0ABM1A5I9</accession>
<dbReference type="Gene3D" id="3.40.1000.50">
    <property type="entry name" value="Repressor of RNA polymerase III transcription Maf1"/>
    <property type="match status" value="1"/>
</dbReference>
<evidence type="ECO:0000256" key="1">
    <source>
        <dbReference type="ARBA" id="ARBA00006231"/>
    </source>
</evidence>
<sequence>MKLLENAKLEAINSALCMDLDNCNTYIEGRLESYSCKMAGNDKRLFKTMNEENREAPGGLQALSPSVAFGYASSTSPIGTEPYTHAVGSHEEGGILCDTISTKTLFYLISTLNASFNPDYDFSAAKSAEFSRETSLEWVVQNVNSALMAAAGDKYGAFKQQLWSSLDDEICLKDCYIYSYNPDMSSDPFSEEGCIWSFNYFFYNVKLKRIVFFSCRAKRKDTMEMDGDMDFSYDGNDDLMFAGSSQSGRKKAL</sequence>
<gene>
    <name evidence="4" type="primary">LOC101856446</name>
</gene>
<evidence type="ECO:0000313" key="4">
    <source>
        <dbReference type="RefSeq" id="XP_012941234.1"/>
    </source>
</evidence>
<dbReference type="PANTHER" id="PTHR22504:SF0">
    <property type="entry name" value="REPRESSOR OF RNA POLYMERASE III TRANSCRIPTION MAF1 HOMOLOG"/>
    <property type="match status" value="1"/>
</dbReference>
<dbReference type="RefSeq" id="XP_012941234.1">
    <property type="nucleotide sequence ID" value="XM_013085780.2"/>
</dbReference>
<proteinExistence type="inferred from homology"/>
<protein>
    <recommendedName>
        <fullName evidence="2">Repressor of RNA polymerase III transcription MAF1</fullName>
    </recommendedName>
</protein>
<dbReference type="Pfam" id="PF09174">
    <property type="entry name" value="Maf1"/>
    <property type="match status" value="1"/>
</dbReference>